<protein>
    <submittedName>
        <fullName evidence="2">T3SS effector HopA1 family protein</fullName>
    </submittedName>
</protein>
<organism evidence="2 3">
    <name type="scientific">Kitasatospora phosalacinea</name>
    <dbReference type="NCBI Taxonomy" id="2065"/>
    <lineage>
        <taxon>Bacteria</taxon>
        <taxon>Bacillati</taxon>
        <taxon>Actinomycetota</taxon>
        <taxon>Actinomycetes</taxon>
        <taxon>Kitasatosporales</taxon>
        <taxon>Streptomycetaceae</taxon>
        <taxon>Kitasatospora</taxon>
    </lineage>
</organism>
<dbReference type="EMBL" id="JBHYPX010000045">
    <property type="protein sequence ID" value="MFE1354586.1"/>
    <property type="molecule type" value="Genomic_DNA"/>
</dbReference>
<feature type="compositionally biased region" description="Basic and acidic residues" evidence="1">
    <location>
        <begin position="309"/>
        <end position="318"/>
    </location>
</feature>
<comment type="caution">
    <text evidence="2">The sequence shown here is derived from an EMBL/GenBank/DDBJ whole genome shotgun (WGS) entry which is preliminary data.</text>
</comment>
<dbReference type="InterPro" id="IPR040871">
    <property type="entry name" value="HopA1"/>
</dbReference>
<keyword evidence="3" id="KW-1185">Reference proteome</keyword>
<dbReference type="RefSeq" id="WP_380318503.1">
    <property type="nucleotide sequence ID" value="NZ_JBHYPW010000006.1"/>
</dbReference>
<reference evidence="2 3" key="1">
    <citation type="submission" date="2024-09" db="EMBL/GenBank/DDBJ databases">
        <title>The Natural Products Discovery Center: Release of the First 8490 Sequenced Strains for Exploring Actinobacteria Biosynthetic Diversity.</title>
        <authorList>
            <person name="Kalkreuter E."/>
            <person name="Kautsar S.A."/>
            <person name="Yang D."/>
            <person name="Bader C.D."/>
            <person name="Teijaro C.N."/>
            <person name="Fluegel L."/>
            <person name="Davis C.M."/>
            <person name="Simpson J.R."/>
            <person name="Lauterbach L."/>
            <person name="Steele A.D."/>
            <person name="Gui C."/>
            <person name="Meng S."/>
            <person name="Li G."/>
            <person name="Viehrig K."/>
            <person name="Ye F."/>
            <person name="Su P."/>
            <person name="Kiefer A.F."/>
            <person name="Nichols A."/>
            <person name="Cepeda A.J."/>
            <person name="Yan W."/>
            <person name="Fan B."/>
            <person name="Jiang Y."/>
            <person name="Adhikari A."/>
            <person name="Zheng C.-J."/>
            <person name="Schuster L."/>
            <person name="Cowan T.M."/>
            <person name="Smanski M.J."/>
            <person name="Chevrette M.G."/>
            <person name="De Carvalho L.P.S."/>
            <person name="Shen B."/>
        </authorList>
    </citation>
    <scope>NUCLEOTIDE SEQUENCE [LARGE SCALE GENOMIC DNA]</scope>
    <source>
        <strain evidence="2 3">NPDC058753</strain>
    </source>
</reference>
<gene>
    <name evidence="2" type="ORF">ACFW6T_21595</name>
</gene>
<feature type="region of interest" description="Disordered" evidence="1">
    <location>
        <begin position="299"/>
        <end position="342"/>
    </location>
</feature>
<proteinExistence type="predicted"/>
<dbReference type="Pfam" id="PF17914">
    <property type="entry name" value="HopA1"/>
    <property type="match status" value="1"/>
</dbReference>
<accession>A0ABW6GPD2</accession>
<sequence length="342" mass="35191">MSHQHSPAPLPPAPLPPALRTALGGLRITGGTPRVEVDGDLAVTADTWNELRAALTGLLYGRWHAGSASPEGPELVPRRDGPFESELVAATGHTRTVTAAVLRSPLGAPDGGADRPVRVELGRVLVAVPAGAVRTDGPPVVGRPCEVELPAVRPALSPGFLLVDGPAGAPDGDGGLLRLYVHLARPEAAPPVWRTLLARLADLGVRYRAKVLSRPGAYPRRDAAVVYLDAADAAAAPLLARAVADHPGVAADTSLFAAALHPGIALAWEPDDARDGWGGRSFGQHRAAAVADGIVRRAADPAGPPLEEQVARALREASADPAEPARNLGSPALPGRAAAGRR</sequence>
<evidence type="ECO:0000313" key="2">
    <source>
        <dbReference type="EMBL" id="MFE1354586.1"/>
    </source>
</evidence>
<evidence type="ECO:0000313" key="3">
    <source>
        <dbReference type="Proteomes" id="UP001599542"/>
    </source>
</evidence>
<dbReference type="Proteomes" id="UP001599542">
    <property type="component" value="Unassembled WGS sequence"/>
</dbReference>
<name>A0ABW6GPD2_9ACTN</name>
<evidence type="ECO:0000256" key="1">
    <source>
        <dbReference type="SAM" id="MobiDB-lite"/>
    </source>
</evidence>